<feature type="signal peptide" evidence="1">
    <location>
        <begin position="1"/>
        <end position="16"/>
    </location>
</feature>
<dbReference type="VEuPathDB" id="MicrosporidiaDB:NAPIS_ORF00214"/>
<dbReference type="HOGENOM" id="CLU_064127_0_0_1"/>
<evidence type="ECO:0000313" key="3">
    <source>
        <dbReference type="Proteomes" id="UP000053780"/>
    </source>
</evidence>
<evidence type="ECO:0000256" key="1">
    <source>
        <dbReference type="SAM" id="SignalP"/>
    </source>
</evidence>
<reference evidence="2 3" key="1">
    <citation type="journal article" date="2013" name="BMC Genomics">
        <title>Genome sequencing and comparative genomics of honey bee microsporidia, Nosema apis reveal novel insights into host-parasite interactions.</title>
        <authorList>
            <person name="Chen Yp."/>
            <person name="Pettis J.S."/>
            <person name="Zhao Y."/>
            <person name="Liu X."/>
            <person name="Tallon L.J."/>
            <person name="Sadzewicz L.D."/>
            <person name="Li R."/>
            <person name="Zheng H."/>
            <person name="Huang S."/>
            <person name="Zhang X."/>
            <person name="Hamilton M.C."/>
            <person name="Pernal S.F."/>
            <person name="Melathopoulos A.P."/>
            <person name="Yan X."/>
            <person name="Evans J.D."/>
        </authorList>
    </citation>
    <scope>NUCLEOTIDE SEQUENCE [LARGE SCALE GENOMIC DNA]</scope>
    <source>
        <strain evidence="2 3">BRL 01</strain>
    </source>
</reference>
<dbReference type="AlphaFoldDB" id="T0L3Y9"/>
<name>T0L3Y9_9MICR</name>
<dbReference type="EMBL" id="KE646953">
    <property type="protein sequence ID" value="EQB62207.1"/>
    <property type="molecule type" value="Genomic_DNA"/>
</dbReference>
<gene>
    <name evidence="2" type="ORF">NAPIS_ORF00214</name>
</gene>
<evidence type="ECO:0000313" key="2">
    <source>
        <dbReference type="EMBL" id="EQB62207.1"/>
    </source>
</evidence>
<organism evidence="2 3">
    <name type="scientific">Vairimorpha apis BRL 01</name>
    <dbReference type="NCBI Taxonomy" id="1037528"/>
    <lineage>
        <taxon>Eukaryota</taxon>
        <taxon>Fungi</taxon>
        <taxon>Fungi incertae sedis</taxon>
        <taxon>Microsporidia</taxon>
        <taxon>Nosematidae</taxon>
        <taxon>Vairimorpha</taxon>
    </lineage>
</organism>
<proteinExistence type="predicted"/>
<feature type="chain" id="PRO_5004567038" evidence="1">
    <location>
        <begin position="17"/>
        <end position="367"/>
    </location>
</feature>
<keyword evidence="1" id="KW-0732">Signal</keyword>
<protein>
    <submittedName>
        <fullName evidence="2">Uncharacterized protein</fullName>
    </submittedName>
</protein>
<sequence length="367" mass="43787">MFFFIKVLLSLELVNLKLKYKNLTVFDNSNTSILSYTFLKDYLNLKTNYNKTFYNGSNDFAKLFFYRIIKDDDRYTENRIYMFESSNVLEMCDYNIKINDNFSIVEINPNLKIECENDNHQKIKVQNIFNFSKFIWKNYLQSKINNNKSLILNIIDTILEEPRISLVSMFKNCPLLYFNKTLEKIYDIFDILKNIINSNNIITFNTIYESLKNFSENYDENIVMQRYHSLKGEQITNASKNFCLSCLLTDIENILGYYTNNKYIYKVYNFIEFNNTIISNFFIGFEIEFNINNVKLDENGNLSIYVFDQNGNKENDFLLYSTKDKIFIFIERIFCLNKSLMKIKVIIESKNKMFESNLIDIKSLIIE</sequence>
<accession>T0L3Y9</accession>
<dbReference type="Proteomes" id="UP000053780">
    <property type="component" value="Unassembled WGS sequence"/>
</dbReference>
<keyword evidence="3" id="KW-1185">Reference proteome</keyword>